<gene>
    <name evidence="2" type="primary">A26</name>
</gene>
<dbReference type="EMBL" id="FJ483970">
    <property type="protein sequence ID" value="AEV80840.1"/>
    <property type="molecule type" value="Genomic_DNA"/>
</dbReference>
<name>G8XUJ9_9BETA</name>
<sequence length="355" mass="40717">MRTRWLWIWIYLSTVSPIRAEEASTSSYSWFVDVMVAWLEATVRWIGTVVGQEAEVNLTLTVTLNNDTGRPPAPPNVSHTVNAFNVSQAFNVSDWVTRIAEPTKTTFPVNVTDRRRNTSTASPTPRWRSALKKHAIPKTQANAQCEGNARWPHYVYRWDVQVPCPGLAPPCEDEAVWLTNIPEPKCVVGTRYLGARLENTVSGHRVTVWFRGGCCYVDGGWYPVILFEDAEGNTRHRNALRVNHNHCKWPEMWWFTGNDVWVSTCQASRTYYYGLQRQSEIALVPGSDPELKLLDDTFAMLATNEWQIVIYEAVMFLFLLFVLIGVCVKRCQVQDWLGGEDMKIWSVETDKYFEK</sequence>
<evidence type="ECO:0000313" key="3">
    <source>
        <dbReference type="Proteomes" id="UP000113968"/>
    </source>
</evidence>
<dbReference type="Proteomes" id="UP000113968">
    <property type="component" value="Segment"/>
</dbReference>
<dbReference type="KEGG" id="vg:11464207"/>
<evidence type="ECO:0000313" key="2">
    <source>
        <dbReference type="EMBL" id="AEV80840.1"/>
    </source>
</evidence>
<dbReference type="Pfam" id="PF25728">
    <property type="entry name" value="US29"/>
    <property type="match status" value="1"/>
</dbReference>
<keyword evidence="1" id="KW-1133">Transmembrane helix</keyword>
<protein>
    <submittedName>
        <fullName evidence="2">Protein A26</fullName>
    </submittedName>
</protein>
<evidence type="ECO:0000256" key="1">
    <source>
        <dbReference type="SAM" id="Phobius"/>
    </source>
</evidence>
<keyword evidence="1" id="KW-0472">Membrane</keyword>
<organism evidence="2 3">
    <name type="scientific">Aotine betaherpesvirus 1</name>
    <dbReference type="NCBI Taxonomy" id="50290"/>
    <lineage>
        <taxon>Viruses</taxon>
        <taxon>Duplodnaviria</taxon>
        <taxon>Heunggongvirae</taxon>
        <taxon>Peploviricota</taxon>
        <taxon>Herviviricetes</taxon>
        <taxon>Herpesvirales</taxon>
        <taxon>Orthoherpesviridae</taxon>
        <taxon>Betaherpesvirinae</taxon>
        <taxon>Cytomegalovirus</taxon>
        <taxon>Cytomegalovirus aotinebeta1</taxon>
    </lineage>
</organism>
<accession>G8XUJ9</accession>
<proteinExistence type="predicted"/>
<dbReference type="InterPro" id="IPR057753">
    <property type="entry name" value="US29-like"/>
</dbReference>
<reference evidence="2" key="1">
    <citation type="submission" date="2011-12" db="EMBL/GenBank/DDBJ databases">
        <title>Comparative genomics of primate cytomegaloviruses.</title>
        <authorList>
            <person name="Davison A.J."/>
            <person name="Holton M."/>
            <person name="Dolan A."/>
            <person name="Dargan D.J."/>
            <person name="Gatherer D."/>
            <person name="Hayward G.S."/>
        </authorList>
    </citation>
    <scope>NUCLEOTIDE SEQUENCE [LARGE SCALE GENOMIC DNA]</scope>
    <source>
        <strain evidence="2">S34E</strain>
    </source>
</reference>
<feature type="transmembrane region" description="Helical" evidence="1">
    <location>
        <begin position="308"/>
        <end position="328"/>
    </location>
</feature>
<dbReference type="RefSeq" id="YP_004940150.1">
    <property type="nucleotide sequence ID" value="NC_016447.1"/>
</dbReference>
<dbReference type="GeneID" id="11464207"/>
<keyword evidence="1" id="KW-0812">Transmembrane</keyword>
<keyword evidence="3" id="KW-1185">Reference proteome</keyword>